<dbReference type="EMBL" id="VCGU01000005">
    <property type="protein sequence ID" value="TRY75865.1"/>
    <property type="molecule type" value="Genomic_DNA"/>
</dbReference>
<reference evidence="3 4" key="1">
    <citation type="journal article" date="2018" name="Nat. Ecol. Evol.">
        <title>Genomic signatures of mitonuclear coevolution across populations of Tigriopus californicus.</title>
        <authorList>
            <person name="Barreto F.S."/>
            <person name="Watson E.T."/>
            <person name="Lima T.G."/>
            <person name="Willett C.S."/>
            <person name="Edmands S."/>
            <person name="Li W."/>
            <person name="Burton R.S."/>
        </authorList>
    </citation>
    <scope>NUCLEOTIDE SEQUENCE [LARGE SCALE GENOMIC DNA]</scope>
    <source>
        <strain evidence="3 4">San Diego</strain>
    </source>
</reference>
<keyword evidence="2" id="KW-0472">Membrane</keyword>
<feature type="compositionally biased region" description="Basic and acidic residues" evidence="1">
    <location>
        <begin position="58"/>
        <end position="70"/>
    </location>
</feature>
<keyword evidence="2" id="KW-1133">Transmembrane helix</keyword>
<feature type="compositionally biased region" description="Polar residues" evidence="1">
    <location>
        <begin position="98"/>
        <end position="111"/>
    </location>
</feature>
<keyword evidence="2" id="KW-0812">Transmembrane</keyword>
<evidence type="ECO:0000313" key="4">
    <source>
        <dbReference type="Proteomes" id="UP000318571"/>
    </source>
</evidence>
<accession>A0A553PDV7</accession>
<protein>
    <submittedName>
        <fullName evidence="3">Uncharacterized protein</fullName>
    </submittedName>
</protein>
<evidence type="ECO:0000256" key="1">
    <source>
        <dbReference type="SAM" id="MobiDB-lite"/>
    </source>
</evidence>
<dbReference type="AlphaFoldDB" id="A0A553PDV7"/>
<gene>
    <name evidence="3" type="ORF">TCAL_09364</name>
</gene>
<keyword evidence="4" id="KW-1185">Reference proteome</keyword>
<evidence type="ECO:0000313" key="3">
    <source>
        <dbReference type="EMBL" id="TRY75865.1"/>
    </source>
</evidence>
<name>A0A553PDV7_TIGCA</name>
<comment type="caution">
    <text evidence="3">The sequence shown here is derived from an EMBL/GenBank/DDBJ whole genome shotgun (WGS) entry which is preliminary data.</text>
</comment>
<sequence>MSIFVVIEFLVGAFLFALFLLALWIVGKILRFIWYCTGFMCVAQSVPPRPINPNIPYRHNDRDVLAHDHPSGANRNPGPPLDPANRPMLVPGPRTPSPGWNNENDPLNQTYDSDEEPEPGLQANPEVNPQANPEVEDQGPHPNH</sequence>
<dbReference type="Proteomes" id="UP000318571">
    <property type="component" value="Chromosome 2"/>
</dbReference>
<feature type="transmembrane region" description="Helical" evidence="2">
    <location>
        <begin position="6"/>
        <end position="26"/>
    </location>
</feature>
<organism evidence="3 4">
    <name type="scientific">Tigriopus californicus</name>
    <name type="common">Marine copepod</name>
    <dbReference type="NCBI Taxonomy" id="6832"/>
    <lineage>
        <taxon>Eukaryota</taxon>
        <taxon>Metazoa</taxon>
        <taxon>Ecdysozoa</taxon>
        <taxon>Arthropoda</taxon>
        <taxon>Crustacea</taxon>
        <taxon>Multicrustacea</taxon>
        <taxon>Hexanauplia</taxon>
        <taxon>Copepoda</taxon>
        <taxon>Harpacticoida</taxon>
        <taxon>Harpacticidae</taxon>
        <taxon>Tigriopus</taxon>
    </lineage>
</organism>
<feature type="region of interest" description="Disordered" evidence="1">
    <location>
        <begin position="47"/>
        <end position="144"/>
    </location>
</feature>
<evidence type="ECO:0000256" key="2">
    <source>
        <dbReference type="SAM" id="Phobius"/>
    </source>
</evidence>
<proteinExistence type="predicted"/>